<dbReference type="Proteomes" id="UP000193553">
    <property type="component" value="Unassembled WGS sequence"/>
</dbReference>
<keyword evidence="1" id="KW-0812">Transmembrane</keyword>
<reference evidence="2 3" key="1">
    <citation type="submission" date="2017-03" db="EMBL/GenBank/DDBJ databases">
        <title>Whole genome sequences of fourteen strains of Bradyrhizobium canariense and one strain of Bradyrhizobium japonicum isolated from Lupinus (Papilionoideae: Genisteae) species in Algeria.</title>
        <authorList>
            <person name="Crovadore J."/>
            <person name="Chekireb D."/>
            <person name="Brachmann A."/>
            <person name="Chablais R."/>
            <person name="Cochard B."/>
            <person name="Lefort F."/>
        </authorList>
    </citation>
    <scope>NUCLEOTIDE SEQUENCE [LARGE SCALE GENOMIC DNA]</scope>
    <source>
        <strain evidence="2 3">UBMA195</strain>
    </source>
</reference>
<proteinExistence type="predicted"/>
<dbReference type="RefSeq" id="WP_026232896.1">
    <property type="nucleotide sequence ID" value="NZ_NAFD01000190.1"/>
</dbReference>
<comment type="caution">
    <text evidence="2">The sequence shown here is derived from an EMBL/GenBank/DDBJ whole genome shotgun (WGS) entry which is preliminary data.</text>
</comment>
<protein>
    <submittedName>
        <fullName evidence="2">Uncharacterized protein</fullName>
    </submittedName>
</protein>
<dbReference type="AlphaFoldDB" id="A0A1X3FIG9"/>
<sequence>MRTNATISGSEVLLGVIAIRLAVLVAVGWSLTLLPRPARESEATCLQSPVTRGAARLPATTASPRVTDAAFDDMRLHD</sequence>
<keyword evidence="1" id="KW-1133">Transmembrane helix</keyword>
<dbReference type="OrthoDB" id="8245768at2"/>
<accession>A0A1X3FIG9</accession>
<gene>
    <name evidence="2" type="ORF">BSZ18_27465</name>
</gene>
<organism evidence="2 3">
    <name type="scientific">Bradyrhizobium canariense</name>
    <dbReference type="NCBI Taxonomy" id="255045"/>
    <lineage>
        <taxon>Bacteria</taxon>
        <taxon>Pseudomonadati</taxon>
        <taxon>Pseudomonadota</taxon>
        <taxon>Alphaproteobacteria</taxon>
        <taxon>Hyphomicrobiales</taxon>
        <taxon>Nitrobacteraceae</taxon>
        <taxon>Bradyrhizobium</taxon>
    </lineage>
</organism>
<name>A0A1X3FIG9_9BRAD</name>
<evidence type="ECO:0000313" key="3">
    <source>
        <dbReference type="Proteomes" id="UP000193553"/>
    </source>
</evidence>
<evidence type="ECO:0000256" key="1">
    <source>
        <dbReference type="SAM" id="Phobius"/>
    </source>
</evidence>
<keyword evidence="1" id="KW-0472">Membrane</keyword>
<dbReference type="EMBL" id="NAFI01000183">
    <property type="protein sequence ID" value="OSJ05284.1"/>
    <property type="molecule type" value="Genomic_DNA"/>
</dbReference>
<feature type="transmembrane region" description="Helical" evidence="1">
    <location>
        <begin position="12"/>
        <end position="34"/>
    </location>
</feature>
<evidence type="ECO:0000313" key="2">
    <source>
        <dbReference type="EMBL" id="OSJ05284.1"/>
    </source>
</evidence>